<dbReference type="EMBL" id="BLAB01000001">
    <property type="protein sequence ID" value="GER92578.1"/>
    <property type="molecule type" value="Genomic_DNA"/>
</dbReference>
<gene>
    <name evidence="1" type="ORF">A45J_0296</name>
</gene>
<sequence length="117" mass="12706">MGSISIILRRPPYGTIDAPEAIRHALGGIIEDMSVSLILIDGGVNVARKGQDISNTEYSSMEAAIKDCIDMGVEVYVDKASIKGEHLEVEKLIDGVVITDELEIAEIIKKTDTTMIF</sequence>
<dbReference type="InterPro" id="IPR027396">
    <property type="entry name" value="DsrEFH-like"/>
</dbReference>
<proteinExistence type="predicted"/>
<dbReference type="Gene3D" id="3.40.1260.10">
    <property type="entry name" value="DsrEFH-like"/>
    <property type="match status" value="1"/>
</dbReference>
<dbReference type="SUPFAM" id="SSF75169">
    <property type="entry name" value="DsrEFH-like"/>
    <property type="match status" value="1"/>
</dbReference>
<dbReference type="AlphaFoldDB" id="A0A5J4KSB1"/>
<dbReference type="InterPro" id="IPR003787">
    <property type="entry name" value="Sulphur_relay_DsrE/F-like"/>
</dbReference>
<evidence type="ECO:0000313" key="1">
    <source>
        <dbReference type="EMBL" id="GER92578.1"/>
    </source>
</evidence>
<organism evidence="1">
    <name type="scientific">hot springs metagenome</name>
    <dbReference type="NCBI Taxonomy" id="433727"/>
    <lineage>
        <taxon>unclassified sequences</taxon>
        <taxon>metagenomes</taxon>
        <taxon>ecological metagenomes</taxon>
    </lineage>
</organism>
<name>A0A5J4KSB1_9ZZZZ</name>
<reference evidence="1" key="1">
    <citation type="submission" date="2019-10" db="EMBL/GenBank/DDBJ databases">
        <title>Metagenomic sequencing of thiosulfate-disproportionating enrichment culture.</title>
        <authorList>
            <person name="Umezawa K."/>
            <person name="Kojima H."/>
            <person name="Fukui M."/>
        </authorList>
    </citation>
    <scope>NUCLEOTIDE SEQUENCE</scope>
    <source>
        <strain evidence="1">45J</strain>
    </source>
</reference>
<protein>
    <submittedName>
        <fullName evidence="1">Uncharacterized protein</fullName>
    </submittedName>
</protein>
<accession>A0A5J4KSB1</accession>
<comment type="caution">
    <text evidence="1">The sequence shown here is derived from an EMBL/GenBank/DDBJ whole genome shotgun (WGS) entry which is preliminary data.</text>
</comment>
<dbReference type="Pfam" id="PF02635">
    <property type="entry name" value="DsrE"/>
    <property type="match status" value="1"/>
</dbReference>